<organism evidence="1 2">
    <name type="scientific">Psychrosphaera aquimarina</name>
    <dbReference type="NCBI Taxonomy" id="2044854"/>
    <lineage>
        <taxon>Bacteria</taxon>
        <taxon>Pseudomonadati</taxon>
        <taxon>Pseudomonadota</taxon>
        <taxon>Gammaproteobacteria</taxon>
        <taxon>Alteromonadales</taxon>
        <taxon>Pseudoalteromonadaceae</taxon>
        <taxon>Psychrosphaera</taxon>
    </lineage>
</organism>
<proteinExistence type="predicted"/>
<feature type="non-terminal residue" evidence="1">
    <location>
        <position position="99"/>
    </location>
</feature>
<evidence type="ECO:0000313" key="2">
    <source>
        <dbReference type="Proteomes" id="UP001257914"/>
    </source>
</evidence>
<name>A0ABU3QYZ9_9GAMM</name>
<comment type="caution">
    <text evidence="1">The sequence shown here is derived from an EMBL/GenBank/DDBJ whole genome shotgun (WGS) entry which is preliminary data.</text>
</comment>
<reference evidence="1 2" key="1">
    <citation type="submission" date="2023-10" db="EMBL/GenBank/DDBJ databases">
        <title>Psychrosphaera aquimaarina strain SW33 isolated from seawater.</title>
        <authorList>
            <person name="Bayburt H."/>
            <person name="Kim J.M."/>
            <person name="Choi B.J."/>
            <person name="Jeon C.O."/>
        </authorList>
    </citation>
    <scope>NUCLEOTIDE SEQUENCE [LARGE SCALE GENOMIC DNA]</scope>
    <source>
        <strain evidence="1 2">KCTC 52743</strain>
    </source>
</reference>
<gene>
    <name evidence="1" type="ORF">RT723_06475</name>
</gene>
<dbReference type="EMBL" id="JAWCUA010000006">
    <property type="protein sequence ID" value="MDU0112653.1"/>
    <property type="molecule type" value="Genomic_DNA"/>
</dbReference>
<dbReference type="RefSeq" id="WP_315946367.1">
    <property type="nucleotide sequence ID" value="NZ_JAWCUA010000006.1"/>
</dbReference>
<keyword evidence="2" id="KW-1185">Reference proteome</keyword>
<accession>A0ABU3QYZ9</accession>
<evidence type="ECO:0000313" key="1">
    <source>
        <dbReference type="EMBL" id="MDU0112653.1"/>
    </source>
</evidence>
<protein>
    <submittedName>
        <fullName evidence="1">Uncharacterized protein</fullName>
    </submittedName>
</protein>
<dbReference type="Proteomes" id="UP001257914">
    <property type="component" value="Unassembled WGS sequence"/>
</dbReference>
<sequence length="99" mass="11106">MSERRSDCILRKRGNGLIGGLCWDGCRRLELIVGHRLIGFMLAPVDLRTSDAVIAKEMASGRYPLADKVFEIEDKSLTKYSCLTMNFSTNCMVLDGFDI</sequence>